<dbReference type="eggNOG" id="ENOG5032Y9J">
    <property type="taxonomic scope" value="Bacteria"/>
</dbReference>
<dbReference type="NCBIfam" id="TIGR02391">
    <property type="entry name" value="hypoth_ymh"/>
    <property type="match status" value="1"/>
</dbReference>
<gene>
    <name evidence="2" type="ordered locus">c0946</name>
</gene>
<dbReference type="STRING" id="199310.c0946"/>
<dbReference type="EMBL" id="AE014075">
    <property type="protein sequence ID" value="AAN79419.1"/>
    <property type="molecule type" value="Genomic_DNA"/>
</dbReference>
<name>A0A0H2V7P6_ECOL6</name>
<evidence type="ECO:0000259" key="1">
    <source>
        <dbReference type="Pfam" id="PF09509"/>
    </source>
</evidence>
<accession>A0A0H2V7P6</accession>
<proteinExistence type="predicted"/>
<dbReference type="KEGG" id="ecc:c0946"/>
<dbReference type="AlphaFoldDB" id="A0A0H2V7P6"/>
<evidence type="ECO:0000313" key="2">
    <source>
        <dbReference type="EMBL" id="AAN79419.1"/>
    </source>
</evidence>
<dbReference type="Proteomes" id="UP000001410">
    <property type="component" value="Chromosome"/>
</dbReference>
<reference evidence="2 3" key="1">
    <citation type="journal article" date="2002" name="Proc. Natl. Acad. Sci. U.S.A.">
        <title>Extensive mosaic structure revealed by the complete genome sequence of uropathogenic Escherichia coli.</title>
        <authorList>
            <person name="Welch R.A."/>
            <person name="Burland V."/>
            <person name="Plunkett G.III."/>
            <person name="Redford P."/>
            <person name="Roesch P."/>
            <person name="Rasko D."/>
            <person name="Buckles E.L."/>
            <person name="Liou S.R."/>
            <person name="Boutin A."/>
            <person name="Hackett J."/>
            <person name="Stroud D."/>
            <person name="Mayhew G.F."/>
            <person name="Rose D.J."/>
            <person name="Zhou S."/>
            <person name="Schwartz D.C."/>
            <person name="Perna N.T."/>
            <person name="Mobley H.L."/>
            <person name="Donnenberg M.S."/>
            <person name="Blattner F.R."/>
        </authorList>
    </citation>
    <scope>NUCLEOTIDE SEQUENCE [LARGE SCALE GENOMIC DNA]</scope>
    <source>
        <strain evidence="3">CFT073 / ATCC 700928 / UPEC</strain>
    </source>
</reference>
<dbReference type="HOGENOM" id="CLU_721098_0_0_6"/>
<organism evidence="2 3">
    <name type="scientific">Escherichia coli O6:H1 (strain CFT073 / ATCC 700928 / UPEC)</name>
    <dbReference type="NCBI Taxonomy" id="199310"/>
    <lineage>
        <taxon>Bacteria</taxon>
        <taxon>Pseudomonadati</taxon>
        <taxon>Pseudomonadota</taxon>
        <taxon>Gammaproteobacteria</taxon>
        <taxon>Enterobacterales</taxon>
        <taxon>Enterobacteriaceae</taxon>
        <taxon>Escherichia</taxon>
    </lineage>
</organism>
<sequence>MMFVKNNFNTNNFDAELVEAIGNRLENNQFSDAILAGTKYLTTLLREKGQCEGDGAQLVGTVLGGQSPRIQINSLQSVSEQDEQRGFEALLRGYYQCIRNPRTHDNFPDTEDSCMRILIMLDTFIKYLKRDVAEFDYTAILERIYEVHFVNNSDYAEALISQIPEKKLLDFFQSLISRFNERPTKEIDSIFKAINQRFSGEEEKAAMRLLGDELRKASNNVEFANVFRIIKPSAWRNLPDDVLIRMENIIIEECKKGYLDFYSDATKGAIGTWGNTFGSKFKRRGDLGDALIGLLYDSWYTQNYVAKYYVFSIPSIITDDVKVKELADALAYATIVNGAKLLRTKLIDACKNYPDKLKEHLRDAVQQRMDSDKKYAEELLGQIS</sequence>
<dbReference type="InterPro" id="IPR012654">
    <property type="entry name" value="CHP02391"/>
</dbReference>
<feature type="domain" description="Conserved hypothetical protein CHP02391" evidence="1">
    <location>
        <begin position="12"/>
        <end position="125"/>
    </location>
</feature>
<dbReference type="Pfam" id="PF09509">
    <property type="entry name" value="Hypoth_Ymh"/>
    <property type="match status" value="1"/>
</dbReference>
<evidence type="ECO:0000313" key="3">
    <source>
        <dbReference type="Proteomes" id="UP000001410"/>
    </source>
</evidence>
<protein>
    <recommendedName>
        <fullName evidence="1">Conserved hypothetical protein CHP02391 domain-containing protein</fullName>
    </recommendedName>
</protein>
<keyword evidence="3" id="KW-1185">Reference proteome</keyword>